<accession>A0A420DMZ0</accession>
<proteinExistence type="predicted"/>
<organism evidence="1 2">
    <name type="scientific">Sulfitobacter guttiformis</name>
    <dbReference type="NCBI Taxonomy" id="74349"/>
    <lineage>
        <taxon>Bacteria</taxon>
        <taxon>Pseudomonadati</taxon>
        <taxon>Pseudomonadota</taxon>
        <taxon>Alphaproteobacteria</taxon>
        <taxon>Rhodobacterales</taxon>
        <taxon>Roseobacteraceae</taxon>
        <taxon>Sulfitobacter</taxon>
    </lineage>
</organism>
<reference evidence="1 2" key="1">
    <citation type="submission" date="2018-09" db="EMBL/GenBank/DDBJ databases">
        <title>Genomic Encyclopedia of Archaeal and Bacterial Type Strains, Phase II (KMG-II): from individual species to whole genera.</title>
        <authorList>
            <person name="Goeker M."/>
        </authorList>
    </citation>
    <scope>NUCLEOTIDE SEQUENCE [LARGE SCALE GENOMIC DNA]</scope>
    <source>
        <strain evidence="1 2">DSM 11458</strain>
    </source>
</reference>
<evidence type="ECO:0000313" key="2">
    <source>
        <dbReference type="Proteomes" id="UP000284407"/>
    </source>
</evidence>
<comment type="caution">
    <text evidence="1">The sequence shown here is derived from an EMBL/GenBank/DDBJ whole genome shotgun (WGS) entry which is preliminary data.</text>
</comment>
<evidence type="ECO:0000313" key="1">
    <source>
        <dbReference type="EMBL" id="RKE95591.1"/>
    </source>
</evidence>
<dbReference type="AlphaFoldDB" id="A0A420DMZ0"/>
<dbReference type="RefSeq" id="WP_025062551.1">
    <property type="nucleotide sequence ID" value="NZ_RAQK01000001.1"/>
</dbReference>
<dbReference type="STRING" id="1443111.Z949_2084"/>
<name>A0A420DMZ0_9RHOB</name>
<keyword evidence="2" id="KW-1185">Reference proteome</keyword>
<dbReference type="Proteomes" id="UP000284407">
    <property type="component" value="Unassembled WGS sequence"/>
</dbReference>
<dbReference type="EMBL" id="RAQK01000001">
    <property type="protein sequence ID" value="RKE95591.1"/>
    <property type="molecule type" value="Genomic_DNA"/>
</dbReference>
<gene>
    <name evidence="1" type="ORF">C8N30_0128</name>
</gene>
<protein>
    <submittedName>
        <fullName evidence="1">Uncharacterized protein</fullName>
    </submittedName>
</protein>
<sequence length="103" mass="10899">MKLGVMTAAILTIASPGYARDVGTAGIAPLITGRLNVDVVCVIRHLDGGFPNLSEPLGCPVKTFATSTSLTLYADHVATAHWYNNALQEGARALPHKVMALKR</sequence>